<evidence type="ECO:0000313" key="1">
    <source>
        <dbReference type="EMBL" id="KAH3861813.1"/>
    </source>
</evidence>
<protein>
    <submittedName>
        <fullName evidence="1">Uncharacterized protein</fullName>
    </submittedName>
</protein>
<accession>A0A9D4LQD3</accession>
<reference evidence="1" key="2">
    <citation type="submission" date="2020-11" db="EMBL/GenBank/DDBJ databases">
        <authorList>
            <person name="McCartney M.A."/>
            <person name="Auch B."/>
            <person name="Kono T."/>
            <person name="Mallez S."/>
            <person name="Becker A."/>
            <person name="Gohl D.M."/>
            <person name="Silverstein K.A.T."/>
            <person name="Koren S."/>
            <person name="Bechman K.B."/>
            <person name="Herman A."/>
            <person name="Abrahante J.E."/>
            <person name="Garbe J."/>
        </authorList>
    </citation>
    <scope>NUCLEOTIDE SEQUENCE</scope>
    <source>
        <strain evidence="1">Duluth1</strain>
        <tissue evidence="1">Whole animal</tissue>
    </source>
</reference>
<dbReference type="AlphaFoldDB" id="A0A9D4LQD3"/>
<proteinExistence type="predicted"/>
<reference evidence="1" key="1">
    <citation type="journal article" date="2019" name="bioRxiv">
        <title>The Genome of the Zebra Mussel, Dreissena polymorpha: A Resource for Invasive Species Research.</title>
        <authorList>
            <person name="McCartney M.A."/>
            <person name="Auch B."/>
            <person name="Kono T."/>
            <person name="Mallez S."/>
            <person name="Zhang Y."/>
            <person name="Obille A."/>
            <person name="Becker A."/>
            <person name="Abrahante J.E."/>
            <person name="Garbe J."/>
            <person name="Badalamenti J.P."/>
            <person name="Herman A."/>
            <person name="Mangelson H."/>
            <person name="Liachko I."/>
            <person name="Sullivan S."/>
            <person name="Sone E.D."/>
            <person name="Koren S."/>
            <person name="Silverstein K.A.T."/>
            <person name="Beckman K.B."/>
            <person name="Gohl D.M."/>
        </authorList>
    </citation>
    <scope>NUCLEOTIDE SEQUENCE</scope>
    <source>
        <strain evidence="1">Duluth1</strain>
        <tissue evidence="1">Whole animal</tissue>
    </source>
</reference>
<name>A0A9D4LQD3_DREPO</name>
<dbReference type="Proteomes" id="UP000828390">
    <property type="component" value="Unassembled WGS sequence"/>
</dbReference>
<organism evidence="1 2">
    <name type="scientific">Dreissena polymorpha</name>
    <name type="common">Zebra mussel</name>
    <name type="synonym">Mytilus polymorpha</name>
    <dbReference type="NCBI Taxonomy" id="45954"/>
    <lineage>
        <taxon>Eukaryota</taxon>
        <taxon>Metazoa</taxon>
        <taxon>Spiralia</taxon>
        <taxon>Lophotrochozoa</taxon>
        <taxon>Mollusca</taxon>
        <taxon>Bivalvia</taxon>
        <taxon>Autobranchia</taxon>
        <taxon>Heteroconchia</taxon>
        <taxon>Euheterodonta</taxon>
        <taxon>Imparidentia</taxon>
        <taxon>Neoheterodontei</taxon>
        <taxon>Myida</taxon>
        <taxon>Dreissenoidea</taxon>
        <taxon>Dreissenidae</taxon>
        <taxon>Dreissena</taxon>
    </lineage>
</organism>
<dbReference type="EMBL" id="JAIWYP010000002">
    <property type="protein sequence ID" value="KAH3861813.1"/>
    <property type="molecule type" value="Genomic_DNA"/>
</dbReference>
<evidence type="ECO:0000313" key="2">
    <source>
        <dbReference type="Proteomes" id="UP000828390"/>
    </source>
</evidence>
<sequence>MDNDTDQWLKIMMSSPPQPILPTRRSWPTRPVHVRRLRRTTTKRMKKKRNRYMRCHPSLQAVSKVSNGWRPLHTEHRGRRVISAASDSCKQRKITKYFSSHSE</sequence>
<comment type="caution">
    <text evidence="1">The sequence shown here is derived from an EMBL/GenBank/DDBJ whole genome shotgun (WGS) entry which is preliminary data.</text>
</comment>
<keyword evidence="2" id="KW-1185">Reference proteome</keyword>
<gene>
    <name evidence="1" type="ORF">DPMN_024764</name>
</gene>